<dbReference type="Proteomes" id="UP001218188">
    <property type="component" value="Unassembled WGS sequence"/>
</dbReference>
<dbReference type="PANTHER" id="PTHR42059">
    <property type="entry name" value="TNT DOMAIN-CONTAINING PROTEIN"/>
    <property type="match status" value="1"/>
</dbReference>
<dbReference type="EMBL" id="JARJCM010000125">
    <property type="protein sequence ID" value="KAJ7027336.1"/>
    <property type="molecule type" value="Genomic_DNA"/>
</dbReference>
<gene>
    <name evidence="3" type="ORF">C8F04DRAFT_1267068</name>
</gene>
<dbReference type="AlphaFoldDB" id="A0AAD6WXT5"/>
<protein>
    <recommendedName>
        <fullName evidence="2">TNT domain-containing protein</fullName>
    </recommendedName>
</protein>
<keyword evidence="4" id="KW-1185">Reference proteome</keyword>
<organism evidence="3 4">
    <name type="scientific">Mycena alexandri</name>
    <dbReference type="NCBI Taxonomy" id="1745969"/>
    <lineage>
        <taxon>Eukaryota</taxon>
        <taxon>Fungi</taxon>
        <taxon>Dikarya</taxon>
        <taxon>Basidiomycota</taxon>
        <taxon>Agaricomycotina</taxon>
        <taxon>Agaricomycetes</taxon>
        <taxon>Agaricomycetidae</taxon>
        <taxon>Agaricales</taxon>
        <taxon>Marasmiineae</taxon>
        <taxon>Mycenaceae</taxon>
        <taxon>Mycena</taxon>
    </lineage>
</organism>
<dbReference type="InterPro" id="IPR025331">
    <property type="entry name" value="TNT"/>
</dbReference>
<dbReference type="GO" id="GO:0050135">
    <property type="term" value="F:NADP+ nucleosidase activity"/>
    <property type="evidence" value="ECO:0007669"/>
    <property type="project" value="InterPro"/>
</dbReference>
<evidence type="ECO:0000313" key="4">
    <source>
        <dbReference type="Proteomes" id="UP001218188"/>
    </source>
</evidence>
<feature type="chain" id="PRO_5041936011" description="TNT domain-containing protein" evidence="1">
    <location>
        <begin position="25"/>
        <end position="203"/>
    </location>
</feature>
<keyword evidence="1" id="KW-0732">Signal</keyword>
<name>A0AAD6WXT5_9AGAR</name>
<comment type="caution">
    <text evidence="3">The sequence shown here is derived from an EMBL/GenBank/DDBJ whole genome shotgun (WGS) entry which is preliminary data.</text>
</comment>
<dbReference type="PANTHER" id="PTHR42059:SF1">
    <property type="entry name" value="TNT DOMAIN-CONTAINING PROTEIN"/>
    <property type="match status" value="1"/>
</dbReference>
<evidence type="ECO:0000313" key="3">
    <source>
        <dbReference type="EMBL" id="KAJ7027336.1"/>
    </source>
</evidence>
<accession>A0AAD6WXT5</accession>
<reference evidence="3" key="1">
    <citation type="submission" date="2023-03" db="EMBL/GenBank/DDBJ databases">
        <title>Massive genome expansion in bonnet fungi (Mycena s.s.) driven by repeated elements and novel gene families across ecological guilds.</title>
        <authorList>
            <consortium name="Lawrence Berkeley National Laboratory"/>
            <person name="Harder C.B."/>
            <person name="Miyauchi S."/>
            <person name="Viragh M."/>
            <person name="Kuo A."/>
            <person name="Thoen E."/>
            <person name="Andreopoulos B."/>
            <person name="Lu D."/>
            <person name="Skrede I."/>
            <person name="Drula E."/>
            <person name="Henrissat B."/>
            <person name="Morin E."/>
            <person name="Kohler A."/>
            <person name="Barry K."/>
            <person name="LaButti K."/>
            <person name="Morin E."/>
            <person name="Salamov A."/>
            <person name="Lipzen A."/>
            <person name="Mereny Z."/>
            <person name="Hegedus B."/>
            <person name="Baldrian P."/>
            <person name="Stursova M."/>
            <person name="Weitz H."/>
            <person name="Taylor A."/>
            <person name="Grigoriev I.V."/>
            <person name="Nagy L.G."/>
            <person name="Martin F."/>
            <person name="Kauserud H."/>
        </authorList>
    </citation>
    <scope>NUCLEOTIDE SEQUENCE</scope>
    <source>
        <strain evidence="3">CBHHK200</strain>
    </source>
</reference>
<evidence type="ECO:0000259" key="2">
    <source>
        <dbReference type="Pfam" id="PF14021"/>
    </source>
</evidence>
<feature type="domain" description="TNT" evidence="2">
    <location>
        <begin position="110"/>
        <end position="201"/>
    </location>
</feature>
<evidence type="ECO:0000256" key="1">
    <source>
        <dbReference type="SAM" id="SignalP"/>
    </source>
</evidence>
<proteinExistence type="predicted"/>
<feature type="signal peptide" evidence="1">
    <location>
        <begin position="1"/>
        <end position="24"/>
    </location>
</feature>
<dbReference type="Pfam" id="PF14021">
    <property type="entry name" value="TNT"/>
    <property type="match status" value="1"/>
</dbReference>
<sequence>MLFPLAFLATAFAVATVHIRGTVGLPPAECDCRDTNSTDPTFLCGDRRLGPASLPTIGPLATLLNRYDRLGGLCPGEFLAKWTVNGSFQYPPSGGFQLSTTGIPIEGNGTLSRGLLLDRFGKPSGRFLAPVDTPFGQRSLPPSSLGPSPHYHVYRVEINNLTVLTGTIAAWFGRPGQGTQYELAQGTTVQSLLDTGFLTEVGQ</sequence>
<dbReference type="InterPro" id="IPR053024">
    <property type="entry name" value="Fungal_surface_NADase"/>
</dbReference>